<reference evidence="1" key="1">
    <citation type="submission" date="2023-04" db="EMBL/GenBank/DDBJ databases">
        <title>Draft Genome sequencing of Naganishia species isolated from polar environments using Oxford Nanopore Technology.</title>
        <authorList>
            <person name="Leo P."/>
            <person name="Venkateswaran K."/>
        </authorList>
    </citation>
    <scope>NUCLEOTIDE SEQUENCE</scope>
    <source>
        <strain evidence="1">MNA-CCFEE 5261</strain>
    </source>
</reference>
<gene>
    <name evidence="1" type="ORF">QFC19_004754</name>
</gene>
<proteinExistence type="predicted"/>
<keyword evidence="2" id="KW-1185">Reference proteome</keyword>
<comment type="caution">
    <text evidence="1">The sequence shown here is derived from an EMBL/GenBank/DDBJ whole genome shotgun (WGS) entry which is preliminary data.</text>
</comment>
<dbReference type="Proteomes" id="UP001241377">
    <property type="component" value="Unassembled WGS sequence"/>
</dbReference>
<dbReference type="EMBL" id="JASBWR010000051">
    <property type="protein sequence ID" value="KAJ9102645.1"/>
    <property type="molecule type" value="Genomic_DNA"/>
</dbReference>
<protein>
    <submittedName>
        <fullName evidence="1">Uncharacterized protein</fullName>
    </submittedName>
</protein>
<organism evidence="1 2">
    <name type="scientific">Naganishia cerealis</name>
    <dbReference type="NCBI Taxonomy" id="610337"/>
    <lineage>
        <taxon>Eukaryota</taxon>
        <taxon>Fungi</taxon>
        <taxon>Dikarya</taxon>
        <taxon>Basidiomycota</taxon>
        <taxon>Agaricomycotina</taxon>
        <taxon>Tremellomycetes</taxon>
        <taxon>Filobasidiales</taxon>
        <taxon>Filobasidiaceae</taxon>
        <taxon>Naganishia</taxon>
    </lineage>
</organism>
<sequence>MAVQKRTREETGSRPTKKVKTDDVPAKKPSSAPRPVFTSSLVTEETDFPRGGGTSLTPFEYKGVREEGRREAEKDIAEERSKRKAAALKRAKNAKEKSKPKNGEEIDKDLIRVEHLNYKRLLPGTRLLARVQAVLPLHLIVSLPNQLLAHVPITEISGLLTDRLTKGEKDDDEMEIDANAEEEDVEDEDTPELGQLYQPGQYVCGIVTQNFPSESSNKSFLGMYTPTEQTRLASRIEMSLRPEKVNEGVMKADVMTGFRLTGAVKSEEDHGWSVDLGVKDIEGFVKKEEVANMTFHIGQVLDFVVSSATGRLAQLTVDETQNKRTLGPEVYTNVSSILPGHLISCLITAIVPAGLNVKISGFFDGTIDLTHLGIGEKDIEKEFKLGKRIKARIIYDNLANTPKRFGLSILPHIIDLSSPKAAKGQGNLESVLPIGSFMERVNVVRVAKDFGLECQTQEGYHAFVHVGNDAWSLVWTCTDKFILQISHVADERPAALSSTTGTWRVGTKHKARVIGHSPMDGVILLSFEKRVLEQRFMLVSEIKVGEVMKRILREHPQGTINRFTDKAIFINVSGSVDGVVWPLHYADIQLKHPEKRFKAGNTVKCRVFAIEPEKSRVKLTLKKSLVDSKHATPASFEEYQSDMVVSGVISKIFEKGCLVELFGGQVAYVPVAEASESFIKDLHSIFFVGKPVNVKITSIDRETRKMFASIKQALPTYVAKASVEVDDIVSAEITAVHQDQIAMKVLPSGARGILSIANLAHSRNANIASLRKDLKIQETLENLKVVAKNPDNGLLILVNQQSEEDTEKTRTKISGGLELSSLSPGQVYPARVAAKNNQSYIVKVTKNIKGRLHFTDLSDDYDDIKELVTSQIVKCSVVKVDTANNQVDFSTRQSRFDGTAAVKDKEINGLEDLKVGQKIRGFVKNISSGGVYVALGRSVTARVMIKELFDDYIADWQSRFEVNQVVQGKITGVDTKKNQVEMSFKKKPGKASAKQKATAGLADFAVGQKVDTLVRKIEPYGVFLRIDGTNLSGLCHRSEVSDDPNADVANAISSYREGDKLKAKIVSIDTEKNKISFGIKPSYFSSEDFGQIDTAQEDKIEADEQLEIAEEEDEDEEMGSDAEDQDGQDDDEDDDEDEDELEEDDMLMLGDDESDDELEDDESADEITVQPQAKKSKKSQTATSESASVPSLEIKGGFSWTGADVNTADAADGTDDDTDEESEAEDEPHSKHAKSKKRKSHAPYQDLTADVHTKRPESTEEFERALVGSPNSSFLWVQYMSFQLELSEIDKAREIGRRALRTISYREEEEKLNVWMALLNLENAHGTAESFEKLFKEAAQYNDAEIVHLRVADVLAQTGKNEAAEDIYKRATKKFGQQVEVWSAFAEFYFHREDPESARALLPRSMKSLPESERLIILILVITDVKVIERFALLEFRLGEAERGKTIYEGLVDKYPKKLNLWNSYIDQVGKQGDIQGVRNLVDRALDQKLNAHKAKFLFKKLLSLETRIGDAAGQERAKEKARDWVTKHAA</sequence>
<evidence type="ECO:0000313" key="2">
    <source>
        <dbReference type="Proteomes" id="UP001241377"/>
    </source>
</evidence>
<evidence type="ECO:0000313" key="1">
    <source>
        <dbReference type="EMBL" id="KAJ9102645.1"/>
    </source>
</evidence>
<accession>A0ACC2VUY1</accession>
<name>A0ACC2VUY1_9TREE</name>